<accession>A0A1F6EF22</accession>
<evidence type="ECO:0000313" key="1">
    <source>
        <dbReference type="EMBL" id="OGG72251.1"/>
    </source>
</evidence>
<dbReference type="AlphaFoldDB" id="A0A1F6EF22"/>
<evidence type="ECO:0000313" key="2">
    <source>
        <dbReference type="Proteomes" id="UP000178392"/>
    </source>
</evidence>
<sequence length="199" mass="20546">MGTKVQVFGWLMLCIGALFLQGCAGVYDPFDPYEGVPIGAYHFGNQPFTQASLTAQDQAEAGCYRWADETNPSDARMMTAFAANGFVGGGLGGASGNAAASGILGVTITGTNVAAAGASYALAAGFVNAGSGHIYHAVLIHSDVRWCKMAAAAGWHFIAPSDVERLRRGEVEEIAVAPVPLEVLRRASITSVAPTTPAP</sequence>
<proteinExistence type="predicted"/>
<name>A0A1F6EF22_9BACT</name>
<dbReference type="PROSITE" id="PS51257">
    <property type="entry name" value="PROKAR_LIPOPROTEIN"/>
    <property type="match status" value="1"/>
</dbReference>
<organism evidence="1 2">
    <name type="scientific">Candidatus Kaiserbacteria bacterium RIFCSPHIGHO2_12_FULL_56_13</name>
    <dbReference type="NCBI Taxonomy" id="1798505"/>
    <lineage>
        <taxon>Bacteria</taxon>
        <taxon>Candidatus Kaiseribacteriota</taxon>
    </lineage>
</organism>
<reference evidence="1 2" key="1">
    <citation type="journal article" date="2016" name="Nat. Commun.">
        <title>Thousands of microbial genomes shed light on interconnected biogeochemical processes in an aquifer system.</title>
        <authorList>
            <person name="Anantharaman K."/>
            <person name="Brown C.T."/>
            <person name="Hug L.A."/>
            <person name="Sharon I."/>
            <person name="Castelle C.J."/>
            <person name="Probst A.J."/>
            <person name="Thomas B.C."/>
            <person name="Singh A."/>
            <person name="Wilkins M.J."/>
            <person name="Karaoz U."/>
            <person name="Brodie E.L."/>
            <person name="Williams K.H."/>
            <person name="Hubbard S.S."/>
            <person name="Banfield J.F."/>
        </authorList>
    </citation>
    <scope>NUCLEOTIDE SEQUENCE [LARGE SCALE GENOMIC DNA]</scope>
</reference>
<dbReference type="Proteomes" id="UP000178392">
    <property type="component" value="Unassembled WGS sequence"/>
</dbReference>
<comment type="caution">
    <text evidence="1">The sequence shown here is derived from an EMBL/GenBank/DDBJ whole genome shotgun (WGS) entry which is preliminary data.</text>
</comment>
<dbReference type="EMBL" id="MFLS01000011">
    <property type="protein sequence ID" value="OGG72251.1"/>
    <property type="molecule type" value="Genomic_DNA"/>
</dbReference>
<gene>
    <name evidence="1" type="ORF">A3E65_01915</name>
</gene>
<protein>
    <recommendedName>
        <fullName evidence="3">Lipoprotein</fullName>
    </recommendedName>
</protein>
<evidence type="ECO:0008006" key="3">
    <source>
        <dbReference type="Google" id="ProtNLM"/>
    </source>
</evidence>